<protein>
    <submittedName>
        <fullName evidence="1">Uncharacterized protein</fullName>
    </submittedName>
</protein>
<evidence type="ECO:0000313" key="1">
    <source>
        <dbReference type="EMBL" id="KAK6726604.1"/>
    </source>
</evidence>
<name>A0ABR1BJG3_NECAM</name>
<accession>A0ABR1BJG3</accession>
<evidence type="ECO:0000313" key="2">
    <source>
        <dbReference type="Proteomes" id="UP001303046"/>
    </source>
</evidence>
<comment type="caution">
    <text evidence="1">The sequence shown here is derived from an EMBL/GenBank/DDBJ whole genome shotgun (WGS) entry which is preliminary data.</text>
</comment>
<keyword evidence="2" id="KW-1185">Reference proteome</keyword>
<reference evidence="1 2" key="1">
    <citation type="submission" date="2023-08" db="EMBL/GenBank/DDBJ databases">
        <title>A Necator americanus chromosomal reference genome.</title>
        <authorList>
            <person name="Ilik V."/>
            <person name="Petrzelkova K.J."/>
            <person name="Pardy F."/>
            <person name="Fuh T."/>
            <person name="Niatou-Singa F.S."/>
            <person name="Gouil Q."/>
            <person name="Baker L."/>
            <person name="Ritchie M.E."/>
            <person name="Jex A.R."/>
            <person name="Gazzola D."/>
            <person name="Li H."/>
            <person name="Toshio Fujiwara R."/>
            <person name="Zhan B."/>
            <person name="Aroian R.V."/>
            <person name="Pafco B."/>
            <person name="Schwarz E.M."/>
        </authorList>
    </citation>
    <scope>NUCLEOTIDE SEQUENCE [LARGE SCALE GENOMIC DNA]</scope>
    <source>
        <strain evidence="1 2">Aroian</strain>
        <tissue evidence="1">Whole animal</tissue>
    </source>
</reference>
<proteinExistence type="predicted"/>
<organism evidence="1 2">
    <name type="scientific">Necator americanus</name>
    <name type="common">Human hookworm</name>
    <dbReference type="NCBI Taxonomy" id="51031"/>
    <lineage>
        <taxon>Eukaryota</taxon>
        <taxon>Metazoa</taxon>
        <taxon>Ecdysozoa</taxon>
        <taxon>Nematoda</taxon>
        <taxon>Chromadorea</taxon>
        <taxon>Rhabditida</taxon>
        <taxon>Rhabditina</taxon>
        <taxon>Rhabditomorpha</taxon>
        <taxon>Strongyloidea</taxon>
        <taxon>Ancylostomatidae</taxon>
        <taxon>Bunostominae</taxon>
        <taxon>Necator</taxon>
    </lineage>
</organism>
<dbReference type="EMBL" id="JAVFWL010000001">
    <property type="protein sequence ID" value="KAK6726604.1"/>
    <property type="molecule type" value="Genomic_DNA"/>
</dbReference>
<gene>
    <name evidence="1" type="primary">Necator_chrI.g870</name>
    <name evidence="1" type="ORF">RB195_004746</name>
</gene>
<sequence length="109" mass="12262">MALSSNQLSFYSHGRNPSVPCASLRPLLHSAFPLEFLGTDCFCLDRQGWVVLCIHTLRLYLILVVYLELHKPTINVGTGGVISDENIFMSIFPTSIFSKRKQCIGMRET</sequence>
<dbReference type="Proteomes" id="UP001303046">
    <property type="component" value="Unassembled WGS sequence"/>
</dbReference>